<reference evidence="1 2" key="1">
    <citation type="submission" date="2019-08" db="EMBL/GenBank/DDBJ databases">
        <title>Complete genome sequence of Candidatus Uab amorphum.</title>
        <authorList>
            <person name="Shiratori T."/>
            <person name="Suzuki S."/>
            <person name="Kakizawa Y."/>
            <person name="Ishida K."/>
        </authorList>
    </citation>
    <scope>NUCLEOTIDE SEQUENCE [LARGE SCALE GENOMIC DNA]</scope>
    <source>
        <strain evidence="1 2">SRT547</strain>
    </source>
</reference>
<sequence>MSDKKILAVVGMAGSGKSTAVDLLVQKYQMPYIYFGDITLQEMKNRGLEPGQDNEKKTRVALREQHGMGAYAKLSLPKINEHLETNNYVLLDGLYSWSEYTFLRQNTNVPLILLAVIAKRGVRYERLQNRPTRPLSAEESEKRDFAEIEQIEKGGPIALCDYYITNDGTLENFQTQLEQLTQELGIVVG</sequence>
<keyword evidence="2" id="KW-1185">Reference proteome</keyword>
<dbReference type="InterPro" id="IPR027417">
    <property type="entry name" value="P-loop_NTPase"/>
</dbReference>
<keyword evidence="1" id="KW-0418">Kinase</keyword>
<name>A0A5S9IU81_UABAM</name>
<proteinExistence type="predicted"/>
<dbReference type="PANTHER" id="PTHR41930">
    <property type="entry name" value="UPF0200 PROTEIN MJ1399"/>
    <property type="match status" value="1"/>
</dbReference>
<dbReference type="OrthoDB" id="487956at2"/>
<dbReference type="RefSeq" id="WP_151971721.1">
    <property type="nucleotide sequence ID" value="NZ_AP019860.1"/>
</dbReference>
<gene>
    <name evidence="1" type="ORF">UABAM_06131</name>
</gene>
<dbReference type="Gene3D" id="3.40.50.300">
    <property type="entry name" value="P-loop containing nucleotide triphosphate hydrolases"/>
    <property type="match status" value="1"/>
</dbReference>
<dbReference type="KEGG" id="uam:UABAM_06131"/>
<dbReference type="PANTHER" id="PTHR41930:SF1">
    <property type="entry name" value="DEPHOSPHO-COA KINASE"/>
    <property type="match status" value="1"/>
</dbReference>
<organism evidence="1 2">
    <name type="scientific">Uabimicrobium amorphum</name>
    <dbReference type="NCBI Taxonomy" id="2596890"/>
    <lineage>
        <taxon>Bacteria</taxon>
        <taxon>Pseudomonadati</taxon>
        <taxon>Planctomycetota</taxon>
        <taxon>Candidatus Uabimicrobiia</taxon>
        <taxon>Candidatus Uabimicrobiales</taxon>
        <taxon>Candidatus Uabimicrobiaceae</taxon>
        <taxon>Candidatus Uabimicrobium</taxon>
    </lineage>
</organism>
<accession>A0A5S9IU81</accession>
<protein>
    <submittedName>
        <fullName evidence="1">Dephospho-CoA kinase</fullName>
    </submittedName>
</protein>
<dbReference type="Proteomes" id="UP000326354">
    <property type="component" value="Chromosome"/>
</dbReference>
<evidence type="ECO:0000313" key="1">
    <source>
        <dbReference type="EMBL" id="BBM87716.1"/>
    </source>
</evidence>
<dbReference type="EMBL" id="AP019860">
    <property type="protein sequence ID" value="BBM87716.1"/>
    <property type="molecule type" value="Genomic_DNA"/>
</dbReference>
<keyword evidence="1" id="KW-0808">Transferase</keyword>
<dbReference type="GO" id="GO:0016301">
    <property type="term" value="F:kinase activity"/>
    <property type="evidence" value="ECO:0007669"/>
    <property type="project" value="UniProtKB-KW"/>
</dbReference>
<dbReference type="Pfam" id="PF13207">
    <property type="entry name" value="AAA_17"/>
    <property type="match status" value="1"/>
</dbReference>
<dbReference type="AlphaFoldDB" id="A0A5S9IU81"/>
<evidence type="ECO:0000313" key="2">
    <source>
        <dbReference type="Proteomes" id="UP000326354"/>
    </source>
</evidence>
<dbReference type="SUPFAM" id="SSF52540">
    <property type="entry name" value="P-loop containing nucleoside triphosphate hydrolases"/>
    <property type="match status" value="1"/>
</dbReference>